<dbReference type="EMBL" id="CP038636">
    <property type="protein sequence ID" value="QBY55123.1"/>
    <property type="molecule type" value="Genomic_DNA"/>
</dbReference>
<dbReference type="GO" id="GO:0016740">
    <property type="term" value="F:transferase activity"/>
    <property type="evidence" value="ECO:0007669"/>
    <property type="project" value="UniProtKB-KW"/>
</dbReference>
<keyword evidence="1" id="KW-0614">Plasmid</keyword>
<organism evidence="1 2">
    <name type="scientific">Cupriavidus oxalaticus</name>
    <dbReference type="NCBI Taxonomy" id="96344"/>
    <lineage>
        <taxon>Bacteria</taxon>
        <taxon>Pseudomonadati</taxon>
        <taxon>Pseudomonadota</taxon>
        <taxon>Betaproteobacteria</taxon>
        <taxon>Burkholderiales</taxon>
        <taxon>Burkholderiaceae</taxon>
        <taxon>Cupriavidus</taxon>
    </lineage>
</organism>
<accession>A0A4P7LN71</accession>
<evidence type="ECO:0000313" key="2">
    <source>
        <dbReference type="Proteomes" id="UP000295294"/>
    </source>
</evidence>
<reference evidence="1 2" key="1">
    <citation type="submission" date="2019-03" db="EMBL/GenBank/DDBJ databases">
        <title>Efficiently degradation of phenoxyalkanoic acid herbicides by Cupriavidus oxalaticus strain X32.</title>
        <authorList>
            <person name="Sheng X."/>
        </authorList>
    </citation>
    <scope>NUCLEOTIDE SEQUENCE [LARGE SCALE GENOMIC DNA]</scope>
    <source>
        <strain evidence="1 2">X32</strain>
        <plasmid evidence="1 2">unnamed1</plasmid>
    </source>
</reference>
<dbReference type="OrthoDB" id="273614at2"/>
<sequence length="108" mass="12084">MGEWGLAQLSWFIVDDSLRGTGIGRQLMASAMRFTAPPTVVPVSCQAFRLLRSATCAHSSQAISTNFRHPSCIRGRFCYSSPVRHIQKLLSGAHKSTKTRLWPRKRNP</sequence>
<dbReference type="KEGG" id="cox:E0W60_28685"/>
<evidence type="ECO:0000313" key="1">
    <source>
        <dbReference type="EMBL" id="QBY55123.1"/>
    </source>
</evidence>
<dbReference type="CDD" id="cd04301">
    <property type="entry name" value="NAT_SF"/>
    <property type="match status" value="1"/>
</dbReference>
<name>A0A4P7LN71_9BURK</name>
<proteinExistence type="predicted"/>
<keyword evidence="1" id="KW-0808">Transferase</keyword>
<geneLocation type="plasmid" evidence="1">
    <name>unnamed1</name>
</geneLocation>
<dbReference type="Proteomes" id="UP000295294">
    <property type="component" value="Plasmid unnamed1"/>
</dbReference>
<dbReference type="AlphaFoldDB" id="A0A4P7LN71"/>
<protein>
    <submittedName>
        <fullName evidence="1">N-acetyltransferase</fullName>
    </submittedName>
</protein>
<gene>
    <name evidence="1" type="ORF">E0W60_28685</name>
</gene>